<organism evidence="1">
    <name type="scientific">Myoviridae sp. cti9m5</name>
    <dbReference type="NCBI Taxonomy" id="2827613"/>
    <lineage>
        <taxon>Viruses</taxon>
        <taxon>Duplodnaviria</taxon>
        <taxon>Heunggongvirae</taxon>
        <taxon>Uroviricota</taxon>
        <taxon>Caudoviricetes</taxon>
    </lineage>
</organism>
<proteinExistence type="predicted"/>
<sequence>MTQSIQIQANGNLTVTLSTGAQYQLREPYAKDLDGLSQDLIKIKHTDQVQKLLQKISTPALTRVEYGKLSLADADVLNAALNFFSAPPAAKAEMTAALAELGYLAGSESAPSTLPE</sequence>
<dbReference type="EMBL" id="BK015886">
    <property type="protein sequence ID" value="DAD71711.1"/>
    <property type="molecule type" value="Genomic_DNA"/>
</dbReference>
<evidence type="ECO:0000313" key="1">
    <source>
        <dbReference type="EMBL" id="DAD71711.1"/>
    </source>
</evidence>
<reference evidence="1" key="1">
    <citation type="journal article" date="2021" name="Proc. Natl. Acad. Sci. U.S.A.">
        <title>A Catalog of Tens of Thousands of Viruses from Human Metagenomes Reveals Hidden Associations with Chronic Diseases.</title>
        <authorList>
            <person name="Tisza M.J."/>
            <person name="Buck C.B."/>
        </authorList>
    </citation>
    <scope>NUCLEOTIDE SEQUENCE</scope>
    <source>
        <strain evidence="1">Cti9m5</strain>
    </source>
</reference>
<protein>
    <submittedName>
        <fullName evidence="1">Uncharacterized protein</fullName>
    </submittedName>
</protein>
<name>A0A8S5LPD8_9CAUD</name>
<accession>A0A8S5LPD8</accession>